<name>A0A6I9UQX5_BACDO</name>
<evidence type="ECO:0000256" key="2">
    <source>
        <dbReference type="SAM" id="SignalP"/>
    </source>
</evidence>
<sequence length="187" mass="20142">MSLLLAKIFVGCAFVLTISCATFAAALHVPYSNDLEVQGIQSAIYNAGPLGNHAGLLSAAKAVSQLQLPKLSDAVEQHDFSSDDGQSESLGVAGDHLDPKHFPADYAEDHGATAEEYEEAEAAGSEQLEAVAHADFGGHEFLDKLDFHGDYHDDYHQQPVVGIDHGKGAFSYSTLYEHKHDEQKGLY</sequence>
<feature type="chain" id="PRO_5047196815" evidence="2">
    <location>
        <begin position="27"/>
        <end position="187"/>
    </location>
</feature>
<protein>
    <submittedName>
        <fullName evidence="4">Uncharacterized protein LOC105223673</fullName>
    </submittedName>
</protein>
<accession>A0A6I9UQX5</accession>
<evidence type="ECO:0000256" key="1">
    <source>
        <dbReference type="SAM" id="MobiDB-lite"/>
    </source>
</evidence>
<keyword evidence="2" id="KW-0732">Signal</keyword>
<reference evidence="4" key="1">
    <citation type="submission" date="2025-08" db="UniProtKB">
        <authorList>
            <consortium name="RefSeq"/>
        </authorList>
    </citation>
    <scope>IDENTIFICATION</scope>
    <source>
        <tissue evidence="4">Adult</tissue>
    </source>
</reference>
<evidence type="ECO:0000313" key="3">
    <source>
        <dbReference type="Proteomes" id="UP001652620"/>
    </source>
</evidence>
<dbReference type="RefSeq" id="XP_011199747.2">
    <property type="nucleotide sequence ID" value="XM_011201445.4"/>
</dbReference>
<dbReference type="PROSITE" id="PS51257">
    <property type="entry name" value="PROKAR_LIPOPROTEIN"/>
    <property type="match status" value="1"/>
</dbReference>
<evidence type="ECO:0000313" key="4">
    <source>
        <dbReference type="RefSeq" id="XP_011199747.2"/>
    </source>
</evidence>
<dbReference type="GeneID" id="105223673"/>
<keyword evidence="3" id="KW-1185">Reference proteome</keyword>
<dbReference type="KEGG" id="bdr:105223673"/>
<proteinExistence type="predicted"/>
<dbReference type="InParanoid" id="A0A6I9UQX5"/>
<feature type="signal peptide" evidence="2">
    <location>
        <begin position="1"/>
        <end position="26"/>
    </location>
</feature>
<dbReference type="AlphaFoldDB" id="A0A6I9UQX5"/>
<dbReference type="OrthoDB" id="7872317at2759"/>
<feature type="region of interest" description="Disordered" evidence="1">
    <location>
        <begin position="75"/>
        <end position="94"/>
    </location>
</feature>
<dbReference type="Proteomes" id="UP001652620">
    <property type="component" value="Chromosome 4"/>
</dbReference>
<gene>
    <name evidence="4" type="primary">LOC105223673</name>
</gene>
<organism evidence="3 4">
    <name type="scientific">Bactrocera dorsalis</name>
    <name type="common">Oriental fruit fly</name>
    <name type="synonym">Dacus dorsalis</name>
    <dbReference type="NCBI Taxonomy" id="27457"/>
    <lineage>
        <taxon>Eukaryota</taxon>
        <taxon>Metazoa</taxon>
        <taxon>Ecdysozoa</taxon>
        <taxon>Arthropoda</taxon>
        <taxon>Hexapoda</taxon>
        <taxon>Insecta</taxon>
        <taxon>Pterygota</taxon>
        <taxon>Neoptera</taxon>
        <taxon>Endopterygota</taxon>
        <taxon>Diptera</taxon>
        <taxon>Brachycera</taxon>
        <taxon>Muscomorpha</taxon>
        <taxon>Tephritoidea</taxon>
        <taxon>Tephritidae</taxon>
        <taxon>Bactrocera</taxon>
        <taxon>Bactrocera</taxon>
    </lineage>
</organism>